<dbReference type="PROSITE" id="PS51379">
    <property type="entry name" value="4FE4S_FER_2"/>
    <property type="match status" value="2"/>
</dbReference>
<dbReference type="GO" id="GO:0051536">
    <property type="term" value="F:iron-sulfur cluster binding"/>
    <property type="evidence" value="ECO:0007669"/>
    <property type="project" value="UniProtKB-KW"/>
</dbReference>
<dbReference type="Gene3D" id="3.40.50.1780">
    <property type="match status" value="1"/>
</dbReference>
<dbReference type="Gene3D" id="3.40.950.10">
    <property type="entry name" value="Fe-only Hydrogenase (Larger Subunit), Chain L, domain 3"/>
    <property type="match status" value="1"/>
</dbReference>
<keyword evidence="2" id="KW-0408">Iron</keyword>
<accession>A0A7J0BVP8</accession>
<evidence type="ECO:0000256" key="1">
    <source>
        <dbReference type="ARBA" id="ARBA00022723"/>
    </source>
</evidence>
<keyword evidence="1" id="KW-0479">Metal-binding</keyword>
<dbReference type="InterPro" id="IPR004108">
    <property type="entry name" value="Fe_hydrogenase_lsu_C"/>
</dbReference>
<evidence type="ECO:0000259" key="4">
    <source>
        <dbReference type="PROSITE" id="PS51379"/>
    </source>
</evidence>
<evidence type="ECO:0000313" key="5">
    <source>
        <dbReference type="EMBL" id="GFM37252.1"/>
    </source>
</evidence>
<sequence>MSGNTGKVPAYLSGLKPPAKGSEVTMEGVRYKISAPKGIDPSDIFFVQVDKEACQGCGECEAHCPTGAIQEMYESGERGIVDPAACINCGQCLANCPFGAIHEEVSYVGEIFEKLKDPNTVVVSMPAPAVRYGLGECFGMPTGAYVGGKMHSALRQLGFDLIWDNEWTADVTIMEEGTELLQRVKTGNMPLPQFTSCCPGWVKFAETYYPDLNNHLSTCKSPIGMLGPLAKTYGAKQTGIEGKKMYTVSIMPCVAKKYEGLRPELKASGFRDIDATINTRELAWMIKQAGIDFASLPSEEPDPALGMSTGAATIFGTSGGVMEAALRLAYEVLSGDKLSNPDIKVVRTHNGINAADIDVPNFGTVKVAVVSGLQNAAKLCEEVRAGKSPYHFIEVMTCPGGCVNGGGQPLEPGMLQTSLFKSTIAKINRRFTQRRVG</sequence>
<organism evidence="5 6">
    <name type="scientific">Desulfovibrio psychrotolerans</name>
    <dbReference type="NCBI Taxonomy" id="415242"/>
    <lineage>
        <taxon>Bacteria</taxon>
        <taxon>Pseudomonadati</taxon>
        <taxon>Thermodesulfobacteriota</taxon>
        <taxon>Desulfovibrionia</taxon>
        <taxon>Desulfovibrionales</taxon>
        <taxon>Desulfovibrionaceae</taxon>
        <taxon>Desulfovibrio</taxon>
    </lineage>
</organism>
<gene>
    <name evidence="5" type="primary">hydA</name>
    <name evidence="5" type="ORF">DSM19430T_19360</name>
</gene>
<evidence type="ECO:0000313" key="6">
    <source>
        <dbReference type="Proteomes" id="UP000503820"/>
    </source>
</evidence>
<dbReference type="InterPro" id="IPR050340">
    <property type="entry name" value="Cytosolic_Fe-S_CAF"/>
</dbReference>
<feature type="domain" description="4Fe-4S ferredoxin-type" evidence="4">
    <location>
        <begin position="77"/>
        <end position="106"/>
    </location>
</feature>
<proteinExistence type="predicted"/>
<comment type="caution">
    <text evidence="5">The sequence shown here is derived from an EMBL/GenBank/DDBJ whole genome shotgun (WGS) entry which is preliminary data.</text>
</comment>
<dbReference type="InterPro" id="IPR017896">
    <property type="entry name" value="4Fe4S_Fe-S-bd"/>
</dbReference>
<evidence type="ECO:0000256" key="2">
    <source>
        <dbReference type="ARBA" id="ARBA00023004"/>
    </source>
</evidence>
<dbReference type="NCBIfam" id="TIGR02512">
    <property type="entry name" value="FeFe_hydrog_A"/>
    <property type="match status" value="1"/>
</dbReference>
<protein>
    <submittedName>
        <fullName evidence="5">Periplasmic [Fe] hydrogenase large subunit</fullName>
    </submittedName>
</protein>
<dbReference type="Proteomes" id="UP000503820">
    <property type="component" value="Unassembled WGS sequence"/>
</dbReference>
<dbReference type="Gene3D" id="3.30.70.20">
    <property type="match status" value="1"/>
</dbReference>
<feature type="domain" description="4Fe-4S ferredoxin-type" evidence="4">
    <location>
        <begin position="45"/>
        <end position="75"/>
    </location>
</feature>
<dbReference type="RefSeq" id="WP_174409871.1">
    <property type="nucleotide sequence ID" value="NZ_BLVP01000008.1"/>
</dbReference>
<dbReference type="AlphaFoldDB" id="A0A7J0BVP8"/>
<dbReference type="Pfam" id="PF02906">
    <property type="entry name" value="Fe_hyd_lg_C"/>
    <property type="match status" value="1"/>
</dbReference>
<evidence type="ECO:0000256" key="3">
    <source>
        <dbReference type="ARBA" id="ARBA00023014"/>
    </source>
</evidence>
<dbReference type="GO" id="GO:0005506">
    <property type="term" value="F:iron ion binding"/>
    <property type="evidence" value="ECO:0007669"/>
    <property type="project" value="InterPro"/>
</dbReference>
<dbReference type="GO" id="GO:0008901">
    <property type="term" value="F:ferredoxin hydrogenase activity"/>
    <property type="evidence" value="ECO:0007669"/>
    <property type="project" value="InterPro"/>
</dbReference>
<dbReference type="InterPro" id="IPR017900">
    <property type="entry name" value="4Fe4S_Fe_S_CS"/>
</dbReference>
<keyword evidence="6" id="KW-1185">Reference proteome</keyword>
<dbReference type="PANTHER" id="PTHR11615">
    <property type="entry name" value="NITRATE, FORMATE, IRON DEHYDROGENASE"/>
    <property type="match status" value="1"/>
</dbReference>
<dbReference type="EMBL" id="BLVP01000008">
    <property type="protein sequence ID" value="GFM37252.1"/>
    <property type="molecule type" value="Genomic_DNA"/>
</dbReference>
<keyword evidence="3" id="KW-0411">Iron-sulfur</keyword>
<reference evidence="5 6" key="1">
    <citation type="submission" date="2020-05" db="EMBL/GenBank/DDBJ databases">
        <title>Draft genome sequence of Desulfovibrio psychrotolerans JS1T.</title>
        <authorList>
            <person name="Ueno A."/>
            <person name="Tamazawa S."/>
            <person name="Tamamura S."/>
            <person name="Murakami T."/>
            <person name="Kiyama T."/>
            <person name="Inomata H."/>
            <person name="Amano Y."/>
            <person name="Miyakawa K."/>
            <person name="Tamaki H."/>
            <person name="Naganuma T."/>
            <person name="Kaneko K."/>
        </authorList>
    </citation>
    <scope>NUCLEOTIDE SEQUENCE [LARGE SCALE GENOMIC DNA]</scope>
    <source>
        <strain evidence="5 6">JS1</strain>
    </source>
</reference>
<dbReference type="Pfam" id="PF12838">
    <property type="entry name" value="Fer4_7"/>
    <property type="match status" value="1"/>
</dbReference>
<dbReference type="InterPro" id="IPR013352">
    <property type="entry name" value="Fe_hydrogenase_subset"/>
</dbReference>
<dbReference type="SUPFAM" id="SSF53920">
    <property type="entry name" value="Fe-only hydrogenase"/>
    <property type="match status" value="1"/>
</dbReference>
<dbReference type="InterPro" id="IPR009016">
    <property type="entry name" value="Fe_hydrogenase"/>
</dbReference>
<dbReference type="SUPFAM" id="SSF54862">
    <property type="entry name" value="4Fe-4S ferredoxins"/>
    <property type="match status" value="1"/>
</dbReference>
<name>A0A7J0BVP8_9BACT</name>
<dbReference type="PROSITE" id="PS00198">
    <property type="entry name" value="4FE4S_FER_1"/>
    <property type="match status" value="1"/>
</dbReference>